<accession>A0ABP6BQJ2</accession>
<protein>
    <recommendedName>
        <fullName evidence="3">Phage protein Gp19/Gp15/Gp42</fullName>
    </recommendedName>
</protein>
<evidence type="ECO:0000313" key="2">
    <source>
        <dbReference type="Proteomes" id="UP001500274"/>
    </source>
</evidence>
<dbReference type="Proteomes" id="UP001500274">
    <property type="component" value="Unassembled WGS sequence"/>
</dbReference>
<dbReference type="Pfam" id="PF09355">
    <property type="entry name" value="Phage_Gp19"/>
    <property type="match status" value="1"/>
</dbReference>
<evidence type="ECO:0000313" key="1">
    <source>
        <dbReference type="EMBL" id="GAA2577339.1"/>
    </source>
</evidence>
<reference evidence="2" key="1">
    <citation type="journal article" date="2019" name="Int. J. Syst. Evol. Microbiol.">
        <title>The Global Catalogue of Microorganisms (GCM) 10K type strain sequencing project: providing services to taxonomists for standard genome sequencing and annotation.</title>
        <authorList>
            <consortium name="The Broad Institute Genomics Platform"/>
            <consortium name="The Broad Institute Genome Sequencing Center for Infectious Disease"/>
            <person name="Wu L."/>
            <person name="Ma J."/>
        </authorList>
    </citation>
    <scope>NUCLEOTIDE SEQUENCE [LARGE SCALE GENOMIC DNA]</scope>
    <source>
        <strain evidence="2">JCM 16365</strain>
    </source>
</reference>
<dbReference type="InterPro" id="IPR018963">
    <property type="entry name" value="Mycophage_D29_Gp19"/>
</dbReference>
<evidence type="ECO:0008006" key="3">
    <source>
        <dbReference type="Google" id="ProtNLM"/>
    </source>
</evidence>
<organism evidence="1 2">
    <name type="scientific">Microbacterium binotii</name>
    <dbReference type="NCBI Taxonomy" id="462710"/>
    <lineage>
        <taxon>Bacteria</taxon>
        <taxon>Bacillati</taxon>
        <taxon>Actinomycetota</taxon>
        <taxon>Actinomycetes</taxon>
        <taxon>Micrococcales</taxon>
        <taxon>Microbacteriaceae</taxon>
        <taxon>Microbacterium</taxon>
    </lineage>
</organism>
<gene>
    <name evidence="1" type="ORF">GCM10009862_15820</name>
</gene>
<proteinExistence type="predicted"/>
<name>A0ABP6BQJ2_9MICO</name>
<keyword evidence="2" id="KW-1185">Reference proteome</keyword>
<dbReference type="RefSeq" id="WP_344228389.1">
    <property type="nucleotide sequence ID" value="NZ_BAAARI010000011.1"/>
</dbReference>
<dbReference type="EMBL" id="BAAARI010000011">
    <property type="protein sequence ID" value="GAA2577339.1"/>
    <property type="molecule type" value="Genomic_DNA"/>
</dbReference>
<sequence>MALPDVGADLLPQHYDGDLSQFTAEFVQARLNEVVDKIESRYGSHVEARLTSGKLKARLYEAIVCRVATRVYRNPEGFRSETEGSYQYNLSAAVASGTLWFTDDDIADLTGAPAKGIPMVGTVTIGRFAPRWT</sequence>
<comment type="caution">
    <text evidence="1">The sequence shown here is derived from an EMBL/GenBank/DDBJ whole genome shotgun (WGS) entry which is preliminary data.</text>
</comment>